<name>A0A4V2RBK9_9BACI</name>
<accession>A0A4V2RBK9</accession>
<dbReference type="InterPro" id="IPR037171">
    <property type="entry name" value="NagB/RpiA_transferase-like"/>
</dbReference>
<dbReference type="PROSITE" id="PS51257">
    <property type="entry name" value="PROKAR_LIPOPROTEIN"/>
    <property type="match status" value="1"/>
</dbReference>
<dbReference type="InterPro" id="IPR012792">
    <property type="entry name" value="3-oxoacid_CoA-transf_A"/>
</dbReference>
<proteinExistence type="inferred from homology"/>
<dbReference type="SUPFAM" id="SSF100950">
    <property type="entry name" value="NagB/RpiA/CoA transferase-like"/>
    <property type="match status" value="1"/>
</dbReference>
<dbReference type="RefSeq" id="WP_132011552.1">
    <property type="nucleotide sequence ID" value="NZ_JABUHM010000024.1"/>
</dbReference>
<reference evidence="3 4" key="1">
    <citation type="journal article" date="2015" name="Stand. Genomic Sci.">
        <title>Genomic Encyclopedia of Bacterial and Archaeal Type Strains, Phase III: the genomes of soil and plant-associated and newly described type strains.</title>
        <authorList>
            <person name="Whitman W.B."/>
            <person name="Woyke T."/>
            <person name="Klenk H.P."/>
            <person name="Zhou Y."/>
            <person name="Lilburn T.G."/>
            <person name="Beck B.J."/>
            <person name="De Vos P."/>
            <person name="Vandamme P."/>
            <person name="Eisen J.A."/>
            <person name="Garrity G."/>
            <person name="Hugenholtz P."/>
            <person name="Kyrpides N.C."/>
        </authorList>
    </citation>
    <scope>NUCLEOTIDE SEQUENCE [LARGE SCALE GENOMIC DNA]</scope>
    <source>
        <strain evidence="3 4">CV53</strain>
    </source>
</reference>
<dbReference type="InterPro" id="IPR004163">
    <property type="entry name" value="CoA_transf_BS"/>
</dbReference>
<dbReference type="NCBIfam" id="TIGR02429">
    <property type="entry name" value="pcaI_scoA_fam"/>
    <property type="match status" value="1"/>
</dbReference>
<evidence type="ECO:0000256" key="2">
    <source>
        <dbReference type="ARBA" id="ARBA00022679"/>
    </source>
</evidence>
<keyword evidence="2 3" id="KW-0808">Transferase</keyword>
<dbReference type="Proteomes" id="UP000295689">
    <property type="component" value="Unassembled WGS sequence"/>
</dbReference>
<dbReference type="EMBL" id="SLVV01000025">
    <property type="protein sequence ID" value="TCN17550.1"/>
    <property type="molecule type" value="Genomic_DNA"/>
</dbReference>
<dbReference type="PANTHER" id="PTHR13707:SF60">
    <property type="entry name" value="ACETATE COA-TRANSFERASE SUBUNIT ALPHA"/>
    <property type="match status" value="1"/>
</dbReference>
<evidence type="ECO:0000256" key="1">
    <source>
        <dbReference type="ARBA" id="ARBA00005612"/>
    </source>
</evidence>
<dbReference type="PROSITE" id="PS01273">
    <property type="entry name" value="COA_TRANSF_1"/>
    <property type="match status" value="1"/>
</dbReference>
<organism evidence="3 4">
    <name type="scientific">Mesobacillus foraminis</name>
    <dbReference type="NCBI Taxonomy" id="279826"/>
    <lineage>
        <taxon>Bacteria</taxon>
        <taxon>Bacillati</taxon>
        <taxon>Bacillota</taxon>
        <taxon>Bacilli</taxon>
        <taxon>Bacillales</taxon>
        <taxon>Bacillaceae</taxon>
        <taxon>Mesobacillus</taxon>
    </lineage>
</organism>
<keyword evidence="4" id="KW-1185">Reference proteome</keyword>
<evidence type="ECO:0000313" key="3">
    <source>
        <dbReference type="EMBL" id="TCN17550.1"/>
    </source>
</evidence>
<dbReference type="Pfam" id="PF01144">
    <property type="entry name" value="CoA_trans"/>
    <property type="match status" value="1"/>
</dbReference>
<dbReference type="AlphaFoldDB" id="A0A4V2RBK9"/>
<dbReference type="Gene3D" id="3.40.1080.10">
    <property type="entry name" value="Glutaconate Coenzyme A-transferase"/>
    <property type="match status" value="1"/>
</dbReference>
<evidence type="ECO:0000313" key="4">
    <source>
        <dbReference type="Proteomes" id="UP000295689"/>
    </source>
</evidence>
<comment type="caution">
    <text evidence="3">The sequence shown here is derived from an EMBL/GenBank/DDBJ whole genome shotgun (WGS) entry which is preliminary data.</text>
</comment>
<dbReference type="PANTHER" id="PTHR13707">
    <property type="entry name" value="KETOACID-COENZYME A TRANSFERASE"/>
    <property type="match status" value="1"/>
</dbReference>
<sequence>MNKIVSAKEAIAHISDGHTVAVGGFGLVGCPLLLVDALAEHSVSGLTIISNNLGEPGGKGLGKILVQNKIAKAIGSYFTSNIDAVRYVNEGRLLVELVPQGTLSERLRAGGAGIGGFYTKTSAGTLLANGKETRLINGEDYVLEFPLIPDVSLIKAKKADQLGNLVFSKTARNFNPDMARAGKITIVEAEEIVEIGELDPEQIVIPHLFVDFIVKGGNA</sequence>
<dbReference type="InterPro" id="IPR004165">
    <property type="entry name" value="CoA_trans_fam_I"/>
</dbReference>
<gene>
    <name evidence="3" type="ORF">EV146_12515</name>
</gene>
<protein>
    <submittedName>
        <fullName evidence="3">3-oxoacid CoA-transferase subunit A</fullName>
    </submittedName>
</protein>
<dbReference type="SMART" id="SM00882">
    <property type="entry name" value="CoA_trans"/>
    <property type="match status" value="1"/>
</dbReference>
<comment type="similarity">
    <text evidence="1">Belongs to the 3-oxoacid CoA-transferase subunit A family.</text>
</comment>
<dbReference type="GO" id="GO:0008410">
    <property type="term" value="F:CoA-transferase activity"/>
    <property type="evidence" value="ECO:0007669"/>
    <property type="project" value="InterPro"/>
</dbReference>